<dbReference type="EMBL" id="JBBNAE010000011">
    <property type="protein sequence ID" value="KAK9085430.1"/>
    <property type="molecule type" value="Genomic_DNA"/>
</dbReference>
<keyword evidence="3" id="KW-1185">Reference proteome</keyword>
<evidence type="ECO:0008006" key="4">
    <source>
        <dbReference type="Google" id="ProtNLM"/>
    </source>
</evidence>
<dbReference type="AlphaFoldDB" id="A0AAP0E506"/>
<organism evidence="2 3">
    <name type="scientific">Stephania japonica</name>
    <dbReference type="NCBI Taxonomy" id="461633"/>
    <lineage>
        <taxon>Eukaryota</taxon>
        <taxon>Viridiplantae</taxon>
        <taxon>Streptophyta</taxon>
        <taxon>Embryophyta</taxon>
        <taxon>Tracheophyta</taxon>
        <taxon>Spermatophyta</taxon>
        <taxon>Magnoliopsida</taxon>
        <taxon>Ranunculales</taxon>
        <taxon>Menispermaceae</taxon>
        <taxon>Menispermoideae</taxon>
        <taxon>Cissampelideae</taxon>
        <taxon>Stephania</taxon>
    </lineage>
</organism>
<gene>
    <name evidence="2" type="ORF">Sjap_025841</name>
</gene>
<reference evidence="2 3" key="1">
    <citation type="submission" date="2024-01" db="EMBL/GenBank/DDBJ databases">
        <title>Genome assemblies of Stephania.</title>
        <authorList>
            <person name="Yang L."/>
        </authorList>
    </citation>
    <scope>NUCLEOTIDE SEQUENCE [LARGE SCALE GENOMIC DNA]</scope>
    <source>
        <strain evidence="2">QJT</strain>
        <tissue evidence="2">Leaf</tissue>
    </source>
</reference>
<dbReference type="Proteomes" id="UP001417504">
    <property type="component" value="Unassembled WGS sequence"/>
</dbReference>
<evidence type="ECO:0000313" key="2">
    <source>
        <dbReference type="EMBL" id="KAK9085430.1"/>
    </source>
</evidence>
<feature type="compositionally biased region" description="Basic and acidic residues" evidence="1">
    <location>
        <begin position="130"/>
        <end position="140"/>
    </location>
</feature>
<feature type="region of interest" description="Disordered" evidence="1">
    <location>
        <begin position="120"/>
        <end position="150"/>
    </location>
</feature>
<evidence type="ECO:0000313" key="3">
    <source>
        <dbReference type="Proteomes" id="UP001417504"/>
    </source>
</evidence>
<proteinExistence type="predicted"/>
<name>A0AAP0E506_9MAGN</name>
<comment type="caution">
    <text evidence="2">The sequence shown here is derived from an EMBL/GenBank/DDBJ whole genome shotgun (WGS) entry which is preliminary data.</text>
</comment>
<accession>A0AAP0E506</accession>
<feature type="compositionally biased region" description="Polar residues" evidence="1">
    <location>
        <begin position="141"/>
        <end position="150"/>
    </location>
</feature>
<sequence length="174" mass="19972">MHWILEPGLNHIAAQLPPVLTATEDNIYWVDAPSVEVSVVAAYEFCRKEEWCPPSNCWNLVWKWDGPERIRTFLWLVTKGDWNTPYVVVTAIHAWKRLMTQSEWENSRSQPFQDWLPKKCSLSQNPSKRLKGDQEGETKSTSDGSLPWGTNGSAKCHDSITIRSLPLAWDFGSR</sequence>
<evidence type="ECO:0000256" key="1">
    <source>
        <dbReference type="SAM" id="MobiDB-lite"/>
    </source>
</evidence>
<protein>
    <recommendedName>
        <fullName evidence="4">Reverse transcriptase zinc-binding domain-containing protein</fullName>
    </recommendedName>
</protein>